<protein>
    <recommendedName>
        <fullName evidence="2">3-deoxy-manno-octulosonate cytidylyltransferase</fullName>
    </recommendedName>
</protein>
<feature type="non-terminal residue" evidence="1">
    <location>
        <position position="177"/>
    </location>
</feature>
<gene>
    <name evidence="1" type="ORF">METZ01_LOCUS469541</name>
</gene>
<name>A0A383B976_9ZZZZ</name>
<dbReference type="InterPro" id="IPR029044">
    <property type="entry name" value="Nucleotide-diphossugar_trans"/>
</dbReference>
<reference evidence="1" key="1">
    <citation type="submission" date="2018-05" db="EMBL/GenBank/DDBJ databases">
        <authorList>
            <person name="Lanie J.A."/>
            <person name="Ng W.-L."/>
            <person name="Kazmierczak K.M."/>
            <person name="Andrzejewski T.M."/>
            <person name="Davidsen T.M."/>
            <person name="Wayne K.J."/>
            <person name="Tettelin H."/>
            <person name="Glass J.I."/>
            <person name="Rusch D."/>
            <person name="Podicherti R."/>
            <person name="Tsui H.-C.T."/>
            <person name="Winkler M.E."/>
        </authorList>
    </citation>
    <scope>NUCLEOTIDE SEQUENCE</scope>
</reference>
<dbReference type="GO" id="GO:0005829">
    <property type="term" value="C:cytosol"/>
    <property type="evidence" value="ECO:0007669"/>
    <property type="project" value="TreeGrafter"/>
</dbReference>
<dbReference type="Pfam" id="PF02348">
    <property type="entry name" value="CTP_transf_3"/>
    <property type="match status" value="1"/>
</dbReference>
<accession>A0A383B976</accession>
<dbReference type="EMBL" id="UINC01198637">
    <property type="protein sequence ID" value="SVE16687.1"/>
    <property type="molecule type" value="Genomic_DNA"/>
</dbReference>
<evidence type="ECO:0000313" key="1">
    <source>
        <dbReference type="EMBL" id="SVE16687.1"/>
    </source>
</evidence>
<dbReference type="AlphaFoldDB" id="A0A383B976"/>
<organism evidence="1">
    <name type="scientific">marine metagenome</name>
    <dbReference type="NCBI Taxonomy" id="408172"/>
    <lineage>
        <taxon>unclassified sequences</taxon>
        <taxon>metagenomes</taxon>
        <taxon>ecological metagenomes</taxon>
    </lineage>
</organism>
<dbReference type="InterPro" id="IPR003329">
    <property type="entry name" value="Cytidylyl_trans"/>
</dbReference>
<sequence length="177" mass="20432">MKTAFLITARLKSTRLAKKIILEVMGKPLIVHMINRIKFAQKINRIVICTSTNTQDDLLEEIAQKENIDCFRGSEEDVLQRLLDSSKKFNLNYFANITADVPMIDPFSVDYAIEEYNRTDADLVLPPDHNLGGCMIVKVSSLEKVCKVKKETNTECWVKFFEYQKQFKIHILSNKKV</sequence>
<dbReference type="PANTHER" id="PTHR42866:SF1">
    <property type="entry name" value="SPORE COAT POLYSACCHARIDE BIOSYNTHESIS PROTEIN SPSF"/>
    <property type="match status" value="1"/>
</dbReference>
<dbReference type="Gene3D" id="3.90.550.10">
    <property type="entry name" value="Spore Coat Polysaccharide Biosynthesis Protein SpsA, Chain A"/>
    <property type="match status" value="1"/>
</dbReference>
<proteinExistence type="predicted"/>
<dbReference type="SUPFAM" id="SSF53448">
    <property type="entry name" value="Nucleotide-diphospho-sugar transferases"/>
    <property type="match status" value="1"/>
</dbReference>
<evidence type="ECO:0008006" key="2">
    <source>
        <dbReference type="Google" id="ProtNLM"/>
    </source>
</evidence>
<dbReference type="PANTHER" id="PTHR42866">
    <property type="entry name" value="3-DEOXY-MANNO-OCTULOSONATE CYTIDYLYLTRANSFERASE"/>
    <property type="match status" value="1"/>
</dbReference>